<dbReference type="AlphaFoldDB" id="A0A382EZK6"/>
<feature type="region of interest" description="Disordered" evidence="1">
    <location>
        <begin position="27"/>
        <end position="46"/>
    </location>
</feature>
<feature type="non-terminal residue" evidence="2">
    <location>
        <position position="1"/>
    </location>
</feature>
<feature type="non-terminal residue" evidence="2">
    <location>
        <position position="53"/>
    </location>
</feature>
<protein>
    <submittedName>
        <fullName evidence="2">Uncharacterized protein</fullName>
    </submittedName>
</protein>
<dbReference type="EMBL" id="UINC01047064">
    <property type="protein sequence ID" value="SVB55859.1"/>
    <property type="molecule type" value="Genomic_DNA"/>
</dbReference>
<accession>A0A382EZK6</accession>
<reference evidence="2" key="1">
    <citation type="submission" date="2018-05" db="EMBL/GenBank/DDBJ databases">
        <authorList>
            <person name="Lanie J.A."/>
            <person name="Ng W.-L."/>
            <person name="Kazmierczak K.M."/>
            <person name="Andrzejewski T.M."/>
            <person name="Davidsen T.M."/>
            <person name="Wayne K.J."/>
            <person name="Tettelin H."/>
            <person name="Glass J.I."/>
            <person name="Rusch D."/>
            <person name="Podicherti R."/>
            <person name="Tsui H.-C.T."/>
            <person name="Winkler M.E."/>
        </authorList>
    </citation>
    <scope>NUCLEOTIDE SEQUENCE</scope>
</reference>
<feature type="compositionally biased region" description="Polar residues" evidence="1">
    <location>
        <begin position="33"/>
        <end position="45"/>
    </location>
</feature>
<proteinExistence type="predicted"/>
<evidence type="ECO:0000313" key="2">
    <source>
        <dbReference type="EMBL" id="SVB55859.1"/>
    </source>
</evidence>
<gene>
    <name evidence="2" type="ORF">METZ01_LOCUS208713</name>
</gene>
<organism evidence="2">
    <name type="scientific">marine metagenome</name>
    <dbReference type="NCBI Taxonomy" id="408172"/>
    <lineage>
        <taxon>unclassified sequences</taxon>
        <taxon>metagenomes</taxon>
        <taxon>ecological metagenomes</taxon>
    </lineage>
</organism>
<evidence type="ECO:0000256" key="1">
    <source>
        <dbReference type="SAM" id="MobiDB-lite"/>
    </source>
</evidence>
<sequence>VLEMMNKNLTFITWLVLSINLVSCGGGGGGGSDQQASPTVNSTPVTPVAEKII</sequence>
<name>A0A382EZK6_9ZZZZ</name>